<dbReference type="EMBL" id="JAROKS010000002">
    <property type="protein sequence ID" value="KAK1805767.1"/>
    <property type="molecule type" value="Genomic_DNA"/>
</dbReference>
<dbReference type="InterPro" id="IPR036865">
    <property type="entry name" value="CRAL-TRIO_dom_sf"/>
</dbReference>
<proteinExistence type="predicted"/>
<dbReference type="Gene3D" id="3.40.525.10">
    <property type="entry name" value="CRAL-TRIO lipid binding domain"/>
    <property type="match status" value="1"/>
</dbReference>
<dbReference type="PANTHER" id="PTHR22826">
    <property type="entry name" value="RHO GUANINE EXCHANGE FACTOR-RELATED"/>
    <property type="match status" value="1"/>
</dbReference>
<sequence length="194" mass="21907">MQQDIRPLLAVDIIEQLHKQFALLSGGRGRDGAPIITFPEYSGFNELPDEDFVNVVTYLTSIPSLDAASIGFIIIIDRRRDKWSSVKASLARIAGAFPGNLQLVLVLRPSRFFQRAIADIGIRLHREDFKMKIVMLNSLSDLHGYVDKGQLTCELGGSLQYCHSQWLHHRTVSQSLHRVRVTVSQSLHRESESQ</sequence>
<dbReference type="SMART" id="SM00516">
    <property type="entry name" value="SEC14"/>
    <property type="match status" value="1"/>
</dbReference>
<dbReference type="AlphaFoldDB" id="A0AAD8ZUQ8"/>
<name>A0AAD8ZUQ8_9TELE</name>
<evidence type="ECO:0000259" key="2">
    <source>
        <dbReference type="PROSITE" id="PS50191"/>
    </source>
</evidence>
<comment type="caution">
    <text evidence="3">The sequence shown here is derived from an EMBL/GenBank/DDBJ whole genome shotgun (WGS) entry which is preliminary data.</text>
</comment>
<feature type="domain" description="CRAL-TRIO" evidence="2">
    <location>
        <begin position="65"/>
        <end position="163"/>
    </location>
</feature>
<evidence type="ECO:0000256" key="1">
    <source>
        <dbReference type="ARBA" id="ARBA00022658"/>
    </source>
</evidence>
<dbReference type="GO" id="GO:0005737">
    <property type="term" value="C:cytoplasm"/>
    <property type="evidence" value="ECO:0007669"/>
    <property type="project" value="TreeGrafter"/>
</dbReference>
<dbReference type="PROSITE" id="PS50191">
    <property type="entry name" value="CRAL_TRIO"/>
    <property type="match status" value="1"/>
</dbReference>
<evidence type="ECO:0000313" key="3">
    <source>
        <dbReference type="EMBL" id="KAK1805767.1"/>
    </source>
</evidence>
<accession>A0AAD8ZUQ8</accession>
<dbReference type="InterPro" id="IPR051336">
    <property type="entry name" value="RhoGEF_Guanine_NuclExch_SF"/>
</dbReference>
<dbReference type="Pfam" id="PF13716">
    <property type="entry name" value="CRAL_TRIO_2"/>
    <property type="match status" value="1"/>
</dbReference>
<gene>
    <name evidence="3" type="ORF">P4O66_001948</name>
</gene>
<dbReference type="Proteomes" id="UP001239994">
    <property type="component" value="Unassembled WGS sequence"/>
</dbReference>
<keyword evidence="4" id="KW-1185">Reference proteome</keyword>
<evidence type="ECO:0000313" key="4">
    <source>
        <dbReference type="Proteomes" id="UP001239994"/>
    </source>
</evidence>
<protein>
    <recommendedName>
        <fullName evidence="2">CRAL-TRIO domain-containing protein</fullName>
    </recommendedName>
</protein>
<dbReference type="InterPro" id="IPR001251">
    <property type="entry name" value="CRAL-TRIO_dom"/>
</dbReference>
<dbReference type="GO" id="GO:0005085">
    <property type="term" value="F:guanyl-nucleotide exchange factor activity"/>
    <property type="evidence" value="ECO:0007669"/>
    <property type="project" value="UniProtKB-KW"/>
</dbReference>
<organism evidence="3 4">
    <name type="scientific">Electrophorus voltai</name>
    <dbReference type="NCBI Taxonomy" id="2609070"/>
    <lineage>
        <taxon>Eukaryota</taxon>
        <taxon>Metazoa</taxon>
        <taxon>Chordata</taxon>
        <taxon>Craniata</taxon>
        <taxon>Vertebrata</taxon>
        <taxon>Euteleostomi</taxon>
        <taxon>Actinopterygii</taxon>
        <taxon>Neopterygii</taxon>
        <taxon>Teleostei</taxon>
        <taxon>Ostariophysi</taxon>
        <taxon>Gymnotiformes</taxon>
        <taxon>Gymnotoidei</taxon>
        <taxon>Gymnotidae</taxon>
        <taxon>Electrophorus</taxon>
    </lineage>
</organism>
<dbReference type="PANTHER" id="PTHR22826:SF201">
    <property type="entry name" value="GUANINE NUCLEOTIDE EXCHANGE FACTOR MCF2L2-RELATED"/>
    <property type="match status" value="1"/>
</dbReference>
<dbReference type="SUPFAM" id="SSF52087">
    <property type="entry name" value="CRAL/TRIO domain"/>
    <property type="match status" value="1"/>
</dbReference>
<dbReference type="CDD" id="cd00170">
    <property type="entry name" value="SEC14"/>
    <property type="match status" value="1"/>
</dbReference>
<keyword evidence="1" id="KW-0344">Guanine-nucleotide releasing factor</keyword>
<reference evidence="3" key="1">
    <citation type="submission" date="2023-03" db="EMBL/GenBank/DDBJ databases">
        <title>Electrophorus voltai genome.</title>
        <authorList>
            <person name="Bian C."/>
        </authorList>
    </citation>
    <scope>NUCLEOTIDE SEQUENCE</scope>
    <source>
        <strain evidence="3">CB-2022</strain>
        <tissue evidence="3">Muscle</tissue>
    </source>
</reference>